<dbReference type="Proteomes" id="UP000018906">
    <property type="component" value="Unassembled WGS sequence"/>
</dbReference>
<evidence type="ECO:0000313" key="2">
    <source>
        <dbReference type="Proteomes" id="UP000018906"/>
    </source>
</evidence>
<proteinExistence type="predicted"/>
<gene>
    <name evidence="1" type="ORF">P669_1674</name>
</gene>
<organism evidence="1 2">
    <name type="scientific">Acinetobacter baumannii UH5307</name>
    <dbReference type="NCBI Taxonomy" id="1398973"/>
    <lineage>
        <taxon>Bacteria</taxon>
        <taxon>Pseudomonadati</taxon>
        <taxon>Pseudomonadota</taxon>
        <taxon>Gammaproteobacteria</taxon>
        <taxon>Moraxellales</taxon>
        <taxon>Moraxellaceae</taxon>
        <taxon>Acinetobacter</taxon>
        <taxon>Acinetobacter calcoaceticus/baumannii complex</taxon>
    </lineage>
</organism>
<dbReference type="RefSeq" id="WP_000849673.1">
    <property type="nucleotide sequence ID" value="NZ_AYFO01000069.1"/>
</dbReference>
<dbReference type="EMBL" id="AYFO01000069">
    <property type="protein sequence ID" value="ETQ84834.1"/>
    <property type="molecule type" value="Genomic_DNA"/>
</dbReference>
<name>A0ABC9V2A7_ACIBA</name>
<accession>A0ABC9V2A7</accession>
<comment type="caution">
    <text evidence="1">The sequence shown here is derived from an EMBL/GenBank/DDBJ whole genome shotgun (WGS) entry which is preliminary data.</text>
</comment>
<sequence length="58" mass="6405">MKTITREEANLTTWLLGQVSLVESQTGRKVEKLELTYDGVTGENGINLILEEQPTASV</sequence>
<evidence type="ECO:0000313" key="1">
    <source>
        <dbReference type="EMBL" id="ETQ84834.1"/>
    </source>
</evidence>
<protein>
    <submittedName>
        <fullName evidence="1">Uncharacterized protein</fullName>
    </submittedName>
</protein>
<dbReference type="AlphaFoldDB" id="A0ABC9V2A7"/>
<reference evidence="1 2" key="1">
    <citation type="journal article" date="2014" name="MBio">
        <title>New insights into dissemination and variation of the health care-associated pathogen Acinetobacter baumannii from genomic analysis.</title>
        <authorList>
            <person name="Wright M.S."/>
            <person name="Haft D.H."/>
            <person name="Harkins D.M."/>
            <person name="Perez F."/>
            <person name="Hujer K.M."/>
            <person name="Bajaksouzian S."/>
            <person name="Benard M.F."/>
            <person name="Jacobs M.R."/>
            <person name="Bonomo R.A."/>
            <person name="Adams M.D."/>
        </authorList>
    </citation>
    <scope>NUCLEOTIDE SEQUENCE [LARGE SCALE GENOMIC DNA]</scope>
    <source>
        <strain evidence="1 2">UH5307</strain>
    </source>
</reference>